<feature type="compositionally biased region" description="Basic and acidic residues" evidence="2">
    <location>
        <begin position="34"/>
        <end position="57"/>
    </location>
</feature>
<evidence type="ECO:0000313" key="3">
    <source>
        <dbReference type="EMBL" id="MPC69182.1"/>
    </source>
</evidence>
<accession>A0A5B7HDK6</accession>
<name>A0A5B7HDK6_PORTR</name>
<keyword evidence="4" id="KW-1185">Reference proteome</keyword>
<sequence length="516" mass="57564">MSPSLVMSEEGRKALMARRLEKRKKQLTLLQEGDQQRRKMREEGVGDQGKKEWQEGWREMGEREMDVYEVKKEEEEEFEEAENEKINMQCSAMAADLPKVNVGDSTITGVLLRLIRKSLVFPKFQENATTLKQRGGLTLVAEGNSGQLTARRTEHLIFALCKGIGRFYTLAKPFLEPGRQHQQEGVVLKHAVAMGVILYACHQFQGEGEWWPRRALSPSCWWPRVPLAEVLHLLPDAKNRTAFAAFMRKNCSLFADEVVTAIGLVAALRDAQRYCTPADGGGLKQEPGATFTVEDGWEGEQNGKEKGIEEEVRRRDSCLGLLHRYLTHKHQDAAIASSIKEEFNSCLREVRGLATCLTTAAKSDLLGAATTHTTHTTHHTPQHATWRPEDSEGQTVVKAEPETAYEETFALLQASWGDQGAAAGRNIVRMYASLPQPLPQPYVCTATPYLPLHLHAVPFFPPSLSLYFLPILQTPHVDIPLSPNDCQHTTAFGRPYPCSSHPNGSPPPATTPHGYV</sequence>
<dbReference type="Proteomes" id="UP000324222">
    <property type="component" value="Unassembled WGS sequence"/>
</dbReference>
<organism evidence="3 4">
    <name type="scientific">Portunus trituberculatus</name>
    <name type="common">Swimming crab</name>
    <name type="synonym">Neptunus trituberculatus</name>
    <dbReference type="NCBI Taxonomy" id="210409"/>
    <lineage>
        <taxon>Eukaryota</taxon>
        <taxon>Metazoa</taxon>
        <taxon>Ecdysozoa</taxon>
        <taxon>Arthropoda</taxon>
        <taxon>Crustacea</taxon>
        <taxon>Multicrustacea</taxon>
        <taxon>Malacostraca</taxon>
        <taxon>Eumalacostraca</taxon>
        <taxon>Eucarida</taxon>
        <taxon>Decapoda</taxon>
        <taxon>Pleocyemata</taxon>
        <taxon>Brachyura</taxon>
        <taxon>Eubrachyura</taxon>
        <taxon>Portunoidea</taxon>
        <taxon>Portunidae</taxon>
        <taxon>Portuninae</taxon>
        <taxon>Portunus</taxon>
    </lineage>
</organism>
<protein>
    <submittedName>
        <fullName evidence="3">Uncharacterized protein</fullName>
    </submittedName>
</protein>
<keyword evidence="1" id="KW-0175">Coiled coil</keyword>
<evidence type="ECO:0000256" key="2">
    <source>
        <dbReference type="SAM" id="MobiDB-lite"/>
    </source>
</evidence>
<feature type="region of interest" description="Disordered" evidence="2">
    <location>
        <begin position="497"/>
        <end position="516"/>
    </location>
</feature>
<feature type="coiled-coil region" evidence="1">
    <location>
        <begin position="64"/>
        <end position="91"/>
    </location>
</feature>
<feature type="region of interest" description="Disordered" evidence="2">
    <location>
        <begin position="372"/>
        <end position="394"/>
    </location>
</feature>
<feature type="region of interest" description="Disordered" evidence="2">
    <location>
        <begin position="26"/>
        <end position="57"/>
    </location>
</feature>
<comment type="caution">
    <text evidence="3">The sequence shown here is derived from an EMBL/GenBank/DDBJ whole genome shotgun (WGS) entry which is preliminary data.</text>
</comment>
<dbReference type="AlphaFoldDB" id="A0A5B7HDK6"/>
<dbReference type="EMBL" id="VSRR010028991">
    <property type="protein sequence ID" value="MPC69182.1"/>
    <property type="molecule type" value="Genomic_DNA"/>
</dbReference>
<gene>
    <name evidence="3" type="ORF">E2C01_063397</name>
</gene>
<reference evidence="3 4" key="1">
    <citation type="submission" date="2019-05" db="EMBL/GenBank/DDBJ databases">
        <title>Another draft genome of Portunus trituberculatus and its Hox gene families provides insights of decapod evolution.</title>
        <authorList>
            <person name="Jeong J.-H."/>
            <person name="Song I."/>
            <person name="Kim S."/>
            <person name="Choi T."/>
            <person name="Kim D."/>
            <person name="Ryu S."/>
            <person name="Kim W."/>
        </authorList>
    </citation>
    <scope>NUCLEOTIDE SEQUENCE [LARGE SCALE GENOMIC DNA]</scope>
    <source>
        <tissue evidence="3">Muscle</tissue>
    </source>
</reference>
<evidence type="ECO:0000313" key="4">
    <source>
        <dbReference type="Proteomes" id="UP000324222"/>
    </source>
</evidence>
<evidence type="ECO:0000256" key="1">
    <source>
        <dbReference type="SAM" id="Coils"/>
    </source>
</evidence>
<proteinExistence type="predicted"/>